<evidence type="ECO:0000313" key="3">
    <source>
        <dbReference type="Proteomes" id="UP000217348"/>
    </source>
</evidence>
<dbReference type="Pfam" id="PF09346">
    <property type="entry name" value="SMI1_KNR4"/>
    <property type="match status" value="1"/>
</dbReference>
<protein>
    <recommendedName>
        <fullName evidence="1">Knr4/Smi1-like domain-containing protein</fullName>
    </recommendedName>
</protein>
<dbReference type="InterPro" id="IPR018958">
    <property type="entry name" value="Knr4/Smi1-like_dom"/>
</dbReference>
<dbReference type="OrthoDB" id="694244at2"/>
<evidence type="ECO:0000313" key="2">
    <source>
        <dbReference type="EMBL" id="ATA89187.1"/>
    </source>
</evidence>
<dbReference type="EMBL" id="CP022387">
    <property type="protein sequence ID" value="ATA89187.1"/>
    <property type="molecule type" value="Genomic_DNA"/>
</dbReference>
<gene>
    <name evidence="2" type="ORF">CGC58_05295</name>
</gene>
<name>A0A250FZ04_9FLAO</name>
<dbReference type="KEGG" id="csto:CGC58_05295"/>
<reference evidence="3" key="1">
    <citation type="submission" date="2017-06" db="EMBL/GenBank/DDBJ databases">
        <title>Capnocytophaga spp. assemblies.</title>
        <authorList>
            <person name="Gulvik C.A."/>
        </authorList>
    </citation>
    <scope>NUCLEOTIDE SEQUENCE [LARGE SCALE GENOMIC DNA]</scope>
    <source>
        <strain evidence="3">H2177</strain>
    </source>
</reference>
<dbReference type="InterPro" id="IPR037883">
    <property type="entry name" value="Knr4/Smi1-like_sf"/>
</dbReference>
<sequence>MQSLKNFWETPIYLPYLHESLTDKMIKDFEQKIGYKLPASLIELLKIQNGGYVRYSLPETPPMQLWGIGKKYPSLTVLANELDEEEYGEFSFSLEGLIAFDGDRHYYLCLDYRENKDNPQVSYIDIECDEEEIIADNFDEFLNMLTLKTDDLYVIKSELPLSEVVQLFENVLKIKFDEPDFFDYGYENYQAKFGGDWLFLSPNKVPLAFAREGENNFNLLENYKDKTTYRFPEINTNYSLLIFYKEELFSSLKEKLNGILDIVKLSDITKN</sequence>
<organism evidence="2 3">
    <name type="scientific">Capnocytophaga stomatis</name>
    <dbReference type="NCBI Taxonomy" id="1848904"/>
    <lineage>
        <taxon>Bacteria</taxon>
        <taxon>Pseudomonadati</taxon>
        <taxon>Bacteroidota</taxon>
        <taxon>Flavobacteriia</taxon>
        <taxon>Flavobacteriales</taxon>
        <taxon>Flavobacteriaceae</taxon>
        <taxon>Capnocytophaga</taxon>
    </lineage>
</organism>
<evidence type="ECO:0000259" key="1">
    <source>
        <dbReference type="SMART" id="SM00860"/>
    </source>
</evidence>
<proteinExistence type="predicted"/>
<dbReference type="Proteomes" id="UP000217348">
    <property type="component" value="Chromosome"/>
</dbReference>
<dbReference type="AlphaFoldDB" id="A0A250FZ04"/>
<accession>A0A250FZ04</accession>
<dbReference type="Gene3D" id="3.40.1580.10">
    <property type="entry name" value="SMI1/KNR4-like"/>
    <property type="match status" value="1"/>
</dbReference>
<dbReference type="SMART" id="SM00860">
    <property type="entry name" value="SMI1_KNR4"/>
    <property type="match status" value="1"/>
</dbReference>
<feature type="domain" description="Knr4/Smi1-like" evidence="1">
    <location>
        <begin position="20"/>
        <end position="144"/>
    </location>
</feature>
<dbReference type="SUPFAM" id="SSF160631">
    <property type="entry name" value="SMI1/KNR4-like"/>
    <property type="match status" value="1"/>
</dbReference>
<dbReference type="RefSeq" id="WP_095895629.1">
    <property type="nucleotide sequence ID" value="NZ_BOQF01000001.1"/>
</dbReference>